<dbReference type="Gene3D" id="1.10.530.10">
    <property type="match status" value="1"/>
</dbReference>
<evidence type="ECO:0000256" key="1">
    <source>
        <dbReference type="ARBA" id="ARBA00007734"/>
    </source>
</evidence>
<evidence type="ECO:0000313" key="5">
    <source>
        <dbReference type="Proteomes" id="UP000494329"/>
    </source>
</evidence>
<dbReference type="RefSeq" id="WP_175109077.1">
    <property type="nucleotide sequence ID" value="NZ_CADIKF010000002.1"/>
</dbReference>
<sequence>MSASAQLRRLLCLAALLLGSMQIALAEPHVDIPAQDGDADASSRAHLASDRVSDYLAQKFGVAKEKAVQISNAVRVASEKYALPPALLLAIISVESRFKEKAKGRNGATGLMQVVPSAHRPLLRNVKDLTEPDTNIEVGSAILYGYMKSAGGDLDAALKSYGGSKAYAQMVGLRAKTFAPVVEPRDSADTPWQAAQARACDARWTAVCIRPVVWLGPAVDLTENADAAPPQPMLLPGTLVPLLR</sequence>
<protein>
    <recommendedName>
        <fullName evidence="3">Transglycosylase SLT domain-containing protein</fullName>
    </recommendedName>
</protein>
<evidence type="ECO:0000259" key="3">
    <source>
        <dbReference type="Pfam" id="PF01464"/>
    </source>
</evidence>
<dbReference type="AlphaFoldDB" id="A0A6J5D0N7"/>
<keyword evidence="2" id="KW-0732">Signal</keyword>
<feature type="signal peptide" evidence="2">
    <location>
        <begin position="1"/>
        <end position="26"/>
    </location>
</feature>
<gene>
    <name evidence="4" type="ORF">LMG29739_00398</name>
</gene>
<dbReference type="Pfam" id="PF01464">
    <property type="entry name" value="SLT"/>
    <property type="match status" value="1"/>
</dbReference>
<proteinExistence type="inferred from homology"/>
<feature type="chain" id="PRO_5026828748" description="Transglycosylase SLT domain-containing protein" evidence="2">
    <location>
        <begin position="27"/>
        <end position="244"/>
    </location>
</feature>
<evidence type="ECO:0000313" key="4">
    <source>
        <dbReference type="EMBL" id="CAB3747789.1"/>
    </source>
</evidence>
<name>A0A6J5D0N7_9BURK</name>
<feature type="domain" description="Transglycosylase SLT" evidence="3">
    <location>
        <begin position="74"/>
        <end position="162"/>
    </location>
</feature>
<evidence type="ECO:0000256" key="2">
    <source>
        <dbReference type="SAM" id="SignalP"/>
    </source>
</evidence>
<organism evidence="4 5">
    <name type="scientific">Paraburkholderia solisilvae</name>
    <dbReference type="NCBI Taxonomy" id="624376"/>
    <lineage>
        <taxon>Bacteria</taxon>
        <taxon>Pseudomonadati</taxon>
        <taxon>Pseudomonadota</taxon>
        <taxon>Betaproteobacteria</taxon>
        <taxon>Burkholderiales</taxon>
        <taxon>Burkholderiaceae</taxon>
        <taxon>Paraburkholderia</taxon>
    </lineage>
</organism>
<dbReference type="EMBL" id="CADIKF010000002">
    <property type="protein sequence ID" value="CAB3747789.1"/>
    <property type="molecule type" value="Genomic_DNA"/>
</dbReference>
<dbReference type="PANTHER" id="PTHR37423">
    <property type="entry name" value="SOLUBLE LYTIC MUREIN TRANSGLYCOSYLASE-RELATED"/>
    <property type="match status" value="1"/>
</dbReference>
<dbReference type="InterPro" id="IPR023346">
    <property type="entry name" value="Lysozyme-like_dom_sf"/>
</dbReference>
<comment type="similarity">
    <text evidence="1">Belongs to the transglycosylase Slt family.</text>
</comment>
<dbReference type="PANTHER" id="PTHR37423:SF2">
    <property type="entry name" value="MEMBRANE-BOUND LYTIC MUREIN TRANSGLYCOSYLASE C"/>
    <property type="match status" value="1"/>
</dbReference>
<accession>A0A6J5D0N7</accession>
<dbReference type="Proteomes" id="UP000494329">
    <property type="component" value="Unassembled WGS sequence"/>
</dbReference>
<reference evidence="4 5" key="1">
    <citation type="submission" date="2020-04" db="EMBL/GenBank/DDBJ databases">
        <authorList>
            <person name="De Canck E."/>
        </authorList>
    </citation>
    <scope>NUCLEOTIDE SEQUENCE [LARGE SCALE GENOMIC DNA]</scope>
    <source>
        <strain evidence="4 5">LMG 29739</strain>
    </source>
</reference>
<dbReference type="SUPFAM" id="SSF53955">
    <property type="entry name" value="Lysozyme-like"/>
    <property type="match status" value="1"/>
</dbReference>
<keyword evidence="5" id="KW-1185">Reference proteome</keyword>
<dbReference type="InterPro" id="IPR008258">
    <property type="entry name" value="Transglycosylase_SLT_dom_1"/>
</dbReference>